<sequence length="320" mass="35215">NVARFYESVDSWSDIRLSSTDSWTKESSDNTTTTSSTPHQENLTFGFLFEKFSRVYRLRLTFLGYHTTATRGDETCLWLGKVATSLAMVKNVVLRGRLTQNSCLNHAVLWGCSVLQNVQVGPANVFELQLCLGCVAETAVPVAPPPSAPSQPSPTERPPPPPTVEPIVLRERLSFNPDADAMMRTMTLHPQLSSSLRTPMASKDHSHQPQRYVVPLLEMEAANIEEGDEDEGSDDEYDQVCVDMECANGCVTLIYQGAAVLKGAFGSLRTSDGHVLGTVSVADTAPRLRMSPQHRQAMDTFHDNVVALIEDRLAVALQEH</sequence>
<keyword evidence="3" id="KW-1185">Reference proteome</keyword>
<name>A0A425DMT1_APHAT</name>
<accession>A0A425DMT1</accession>
<gene>
    <name evidence="2" type="ORF">B5M09_012632</name>
</gene>
<organism evidence="2 3">
    <name type="scientific">Aphanomyces astaci</name>
    <name type="common">Crayfish plague agent</name>
    <dbReference type="NCBI Taxonomy" id="112090"/>
    <lineage>
        <taxon>Eukaryota</taxon>
        <taxon>Sar</taxon>
        <taxon>Stramenopiles</taxon>
        <taxon>Oomycota</taxon>
        <taxon>Saprolegniomycetes</taxon>
        <taxon>Saprolegniales</taxon>
        <taxon>Verrucalvaceae</taxon>
        <taxon>Aphanomyces</taxon>
    </lineage>
</organism>
<feature type="region of interest" description="Disordered" evidence="1">
    <location>
        <begin position="143"/>
        <end position="165"/>
    </location>
</feature>
<comment type="caution">
    <text evidence="2">The sequence shown here is derived from an EMBL/GenBank/DDBJ whole genome shotgun (WGS) entry which is preliminary data.</text>
</comment>
<dbReference type="AlphaFoldDB" id="A0A425DMT1"/>
<evidence type="ECO:0000313" key="2">
    <source>
        <dbReference type="EMBL" id="RQM30568.1"/>
    </source>
</evidence>
<dbReference type="Proteomes" id="UP000284702">
    <property type="component" value="Unassembled WGS sequence"/>
</dbReference>
<reference evidence="2" key="1">
    <citation type="submission" date="2018-07" db="EMBL/GenBank/DDBJ databases">
        <title>Annotation of Aphanomyces astaci genome assembly.</title>
        <authorList>
            <person name="Studholme D.J."/>
        </authorList>
    </citation>
    <scope>NUCLEOTIDE SEQUENCE [LARGE SCALE GENOMIC DNA]</scope>
    <source>
        <strain evidence="2">Pc</strain>
    </source>
</reference>
<protein>
    <submittedName>
        <fullName evidence="2">Uncharacterized protein</fullName>
    </submittedName>
</protein>
<evidence type="ECO:0000256" key="1">
    <source>
        <dbReference type="SAM" id="MobiDB-lite"/>
    </source>
</evidence>
<feature type="compositionally biased region" description="Pro residues" evidence="1">
    <location>
        <begin position="143"/>
        <end position="164"/>
    </location>
</feature>
<feature type="non-terminal residue" evidence="2">
    <location>
        <position position="1"/>
    </location>
</feature>
<proteinExistence type="predicted"/>
<evidence type="ECO:0000313" key="3">
    <source>
        <dbReference type="Proteomes" id="UP000284702"/>
    </source>
</evidence>
<dbReference type="EMBL" id="MZMZ02000696">
    <property type="protein sequence ID" value="RQM30568.1"/>
    <property type="molecule type" value="Genomic_DNA"/>
</dbReference>
<dbReference type="VEuPathDB" id="FungiDB:H257_17580"/>